<sequence>MSNLLHDPNFLGCPVVMETSAVVKEIMALGEEQLVAGQVIKLQTFRPNAPKARSGGMKQDPETSTSPAPSDPQGSCPRSSSSGSGGSGPESKGKQEDASSGSYDLEGDGSSQEAQHSPSCSQPKPAIVAKFTYSM</sequence>
<dbReference type="EMBL" id="CAJNDS010001002">
    <property type="protein sequence ID" value="CAE7243666.1"/>
    <property type="molecule type" value="Genomic_DNA"/>
</dbReference>
<reference evidence="2" key="1">
    <citation type="submission" date="2021-02" db="EMBL/GenBank/DDBJ databases">
        <authorList>
            <person name="Dougan E. K."/>
            <person name="Rhodes N."/>
            <person name="Thang M."/>
            <person name="Chan C."/>
        </authorList>
    </citation>
    <scope>NUCLEOTIDE SEQUENCE</scope>
</reference>
<evidence type="ECO:0000256" key="1">
    <source>
        <dbReference type="SAM" id="MobiDB-lite"/>
    </source>
</evidence>
<dbReference type="Proteomes" id="UP000604046">
    <property type="component" value="Unassembled WGS sequence"/>
</dbReference>
<proteinExistence type="predicted"/>
<feature type="region of interest" description="Disordered" evidence="1">
    <location>
        <begin position="43"/>
        <end position="126"/>
    </location>
</feature>
<feature type="compositionally biased region" description="Low complexity" evidence="1">
    <location>
        <begin position="71"/>
        <end position="82"/>
    </location>
</feature>
<name>A0A812LB64_9DINO</name>
<organism evidence="2 3">
    <name type="scientific">Symbiodinium natans</name>
    <dbReference type="NCBI Taxonomy" id="878477"/>
    <lineage>
        <taxon>Eukaryota</taxon>
        <taxon>Sar</taxon>
        <taxon>Alveolata</taxon>
        <taxon>Dinophyceae</taxon>
        <taxon>Suessiales</taxon>
        <taxon>Symbiodiniaceae</taxon>
        <taxon>Symbiodinium</taxon>
    </lineage>
</organism>
<gene>
    <name evidence="2" type="ORF">SNAT2548_LOCUS11320</name>
</gene>
<accession>A0A812LB64</accession>
<evidence type="ECO:0000313" key="3">
    <source>
        <dbReference type="Proteomes" id="UP000604046"/>
    </source>
</evidence>
<feature type="compositionally biased region" description="Polar residues" evidence="1">
    <location>
        <begin position="109"/>
        <end position="122"/>
    </location>
</feature>
<evidence type="ECO:0000313" key="2">
    <source>
        <dbReference type="EMBL" id="CAE7243666.1"/>
    </source>
</evidence>
<comment type="caution">
    <text evidence="2">The sequence shown here is derived from an EMBL/GenBank/DDBJ whole genome shotgun (WGS) entry which is preliminary data.</text>
</comment>
<dbReference type="AlphaFoldDB" id="A0A812LB64"/>
<keyword evidence="3" id="KW-1185">Reference proteome</keyword>
<protein>
    <submittedName>
        <fullName evidence="2">Uncharacterized protein</fullName>
    </submittedName>
</protein>
<dbReference type="OrthoDB" id="437665at2759"/>